<dbReference type="Proteomes" id="UP001589797">
    <property type="component" value="Unassembled WGS sequence"/>
</dbReference>
<reference evidence="8 9" key="1">
    <citation type="submission" date="2024-09" db="EMBL/GenBank/DDBJ databases">
        <authorList>
            <person name="Sun Q."/>
            <person name="Mori K."/>
        </authorList>
    </citation>
    <scope>NUCLEOTIDE SEQUENCE [LARGE SCALE GENOMIC DNA]</scope>
    <source>
        <strain evidence="8 9">CCM 7650</strain>
    </source>
</reference>
<dbReference type="CDD" id="cd00268">
    <property type="entry name" value="DEADc"/>
    <property type="match status" value="1"/>
</dbReference>
<evidence type="ECO:0000256" key="5">
    <source>
        <dbReference type="ARBA" id="ARBA00038437"/>
    </source>
</evidence>
<evidence type="ECO:0000313" key="9">
    <source>
        <dbReference type="Proteomes" id="UP001589797"/>
    </source>
</evidence>
<dbReference type="PANTHER" id="PTHR47959:SF1">
    <property type="entry name" value="ATP-DEPENDENT RNA HELICASE DBPA"/>
    <property type="match status" value="1"/>
</dbReference>
<dbReference type="SMART" id="SM00487">
    <property type="entry name" value="DEXDc"/>
    <property type="match status" value="1"/>
</dbReference>
<accession>A0ABV6FXC0</accession>
<dbReference type="InterPro" id="IPR027417">
    <property type="entry name" value="P-loop_NTPase"/>
</dbReference>
<organism evidence="8 9">
    <name type="scientific">Fontibacter flavus</name>
    <dbReference type="NCBI Taxonomy" id="654838"/>
    <lineage>
        <taxon>Bacteria</taxon>
        <taxon>Pseudomonadati</taxon>
        <taxon>Bacteroidota</taxon>
        <taxon>Cytophagia</taxon>
        <taxon>Cytophagales</taxon>
        <taxon>Cyclobacteriaceae</taxon>
        <taxon>Fontibacter</taxon>
    </lineage>
</organism>
<keyword evidence="3 8" id="KW-0347">Helicase</keyword>
<dbReference type="SMART" id="SM00490">
    <property type="entry name" value="HELICc"/>
    <property type="match status" value="1"/>
</dbReference>
<dbReference type="InterPro" id="IPR012677">
    <property type="entry name" value="Nucleotide-bd_a/b_plait_sf"/>
</dbReference>
<evidence type="ECO:0000259" key="7">
    <source>
        <dbReference type="PROSITE" id="PS51194"/>
    </source>
</evidence>
<keyword evidence="4" id="KW-0067">ATP-binding</keyword>
<dbReference type="InterPro" id="IPR011545">
    <property type="entry name" value="DEAD/DEAH_box_helicase_dom"/>
</dbReference>
<protein>
    <submittedName>
        <fullName evidence="8">DEAD/DEAH box helicase</fullName>
        <ecNumber evidence="8">3.6.4.-</ecNumber>
    </submittedName>
</protein>
<feature type="domain" description="Helicase ATP-binding" evidence="6">
    <location>
        <begin position="28"/>
        <end position="177"/>
    </location>
</feature>
<keyword evidence="1" id="KW-0547">Nucleotide-binding</keyword>
<dbReference type="Pfam" id="PF00270">
    <property type="entry name" value="DEAD"/>
    <property type="match status" value="1"/>
</dbReference>
<comment type="similarity">
    <text evidence="5">Belongs to the DEAD box helicase family.</text>
</comment>
<evidence type="ECO:0000313" key="8">
    <source>
        <dbReference type="EMBL" id="MFC0264452.1"/>
    </source>
</evidence>
<gene>
    <name evidence="8" type="ORF">ACFFIP_17325</name>
</gene>
<dbReference type="InterPro" id="IPR014001">
    <property type="entry name" value="Helicase_ATP-bd"/>
</dbReference>
<feature type="domain" description="Helicase C-terminal" evidence="7">
    <location>
        <begin position="220"/>
        <end position="364"/>
    </location>
</feature>
<proteinExistence type="inferred from homology"/>
<dbReference type="Gene3D" id="3.30.70.330">
    <property type="match status" value="1"/>
</dbReference>
<dbReference type="InterPro" id="IPR005580">
    <property type="entry name" value="DbpA/CsdA_RNA-bd_dom"/>
</dbReference>
<dbReference type="InterPro" id="IPR050079">
    <property type="entry name" value="DEAD_box_RNA_helicase"/>
</dbReference>
<evidence type="ECO:0000259" key="6">
    <source>
        <dbReference type="PROSITE" id="PS51192"/>
    </source>
</evidence>
<sequence>MSNTIINYNNFLAKLGFQEFNKIQLDFFNEVDHHQNLILLAPTGSGKTLAFLLPLIRSLGENKKHVQGLVIVPTRELALQIEQVFKSLKTNFKSTLCYGGHSMRTEQNSLAEGATIVIGTPGRLADHIQRGSLELSEVKTVVLDEFDKSLELGFHDQIESIFESIIGNPKHFLTSATDLKKWPDFLPFEYPHEINYLDNTVKSNLELKVLYTSHKEKGENLLRLLSKFDQESSIVFCNHREAVDRLSILMKDYDFEHAVLHGGMDQLDREKNLIKFRSGTVNILVATDLASRGLDIPEIKHVIHYQLPHKEEAFVHRNGRTARMHAEGISYLVIADDEYVPDYIEQEIQEISVEEDFSAPAPSEYACIYFSAGKKHKISKGDIVGLLTKKGGLEGKDIGLITILDTSTYAAVNRHQSKRVIEKLHNEKLKKVKVKVEEAN</sequence>
<evidence type="ECO:0000256" key="4">
    <source>
        <dbReference type="ARBA" id="ARBA00022840"/>
    </source>
</evidence>
<comment type="caution">
    <text evidence="8">The sequence shown here is derived from an EMBL/GenBank/DDBJ whole genome shotgun (WGS) entry which is preliminary data.</text>
</comment>
<keyword evidence="9" id="KW-1185">Reference proteome</keyword>
<dbReference type="SUPFAM" id="SSF52540">
    <property type="entry name" value="P-loop containing nucleoside triphosphate hydrolases"/>
    <property type="match status" value="1"/>
</dbReference>
<dbReference type="PROSITE" id="PS51192">
    <property type="entry name" value="HELICASE_ATP_BIND_1"/>
    <property type="match status" value="1"/>
</dbReference>
<evidence type="ECO:0000256" key="2">
    <source>
        <dbReference type="ARBA" id="ARBA00022801"/>
    </source>
</evidence>
<dbReference type="InterPro" id="IPR001650">
    <property type="entry name" value="Helicase_C-like"/>
</dbReference>
<dbReference type="InterPro" id="IPR044742">
    <property type="entry name" value="DEAD/DEAH_RhlB"/>
</dbReference>
<name>A0ABV6FXC0_9BACT</name>
<dbReference type="PANTHER" id="PTHR47959">
    <property type="entry name" value="ATP-DEPENDENT RNA HELICASE RHLE-RELATED"/>
    <property type="match status" value="1"/>
</dbReference>
<dbReference type="Gene3D" id="3.40.50.300">
    <property type="entry name" value="P-loop containing nucleotide triphosphate hydrolases"/>
    <property type="match status" value="2"/>
</dbReference>
<dbReference type="GO" id="GO:0016787">
    <property type="term" value="F:hydrolase activity"/>
    <property type="evidence" value="ECO:0007669"/>
    <property type="project" value="UniProtKB-KW"/>
</dbReference>
<dbReference type="Pfam" id="PF03880">
    <property type="entry name" value="DbpA"/>
    <property type="match status" value="1"/>
</dbReference>
<keyword evidence="2 8" id="KW-0378">Hydrolase</keyword>
<evidence type="ECO:0000256" key="1">
    <source>
        <dbReference type="ARBA" id="ARBA00022741"/>
    </source>
</evidence>
<evidence type="ECO:0000256" key="3">
    <source>
        <dbReference type="ARBA" id="ARBA00022806"/>
    </source>
</evidence>
<dbReference type="CDD" id="cd18787">
    <property type="entry name" value="SF2_C_DEAD"/>
    <property type="match status" value="1"/>
</dbReference>
<dbReference type="EC" id="3.6.4.-" evidence="8"/>
<dbReference type="EMBL" id="JBHLWI010000055">
    <property type="protein sequence ID" value="MFC0264452.1"/>
    <property type="molecule type" value="Genomic_DNA"/>
</dbReference>
<dbReference type="GO" id="GO:0004386">
    <property type="term" value="F:helicase activity"/>
    <property type="evidence" value="ECO:0007669"/>
    <property type="project" value="UniProtKB-KW"/>
</dbReference>
<dbReference type="PROSITE" id="PS51194">
    <property type="entry name" value="HELICASE_CTER"/>
    <property type="match status" value="1"/>
</dbReference>
<dbReference type="Pfam" id="PF00271">
    <property type="entry name" value="Helicase_C"/>
    <property type="match status" value="1"/>
</dbReference>
<dbReference type="RefSeq" id="WP_382389003.1">
    <property type="nucleotide sequence ID" value="NZ_JBHLWI010000055.1"/>
</dbReference>